<dbReference type="Pfam" id="PF03938">
    <property type="entry name" value="OmpH"/>
    <property type="match status" value="1"/>
</dbReference>
<sequence>MNKSITLFRFSINTAHTALWSGLFLLFCLNTQAQSLKVGFTRIDYIIAQTPEAKAVSNQLSVQQTQVEGEYKRMQKEFDEKYATYQKGSAQMTETIRKDRETELQNLQTRIQEFGRSAQESLQAKYKQLMGPVLSRVQQAIDTVAKQKGYAFVLSAGAGNSSNILYASEENDVTDAVLKQLGIVPGQVTKAPEKPAKAPAKPVSAGTPKKK</sequence>
<dbReference type="Proteomes" id="UP000477386">
    <property type="component" value="Unassembled WGS sequence"/>
</dbReference>
<dbReference type="GO" id="GO:0050821">
    <property type="term" value="P:protein stabilization"/>
    <property type="evidence" value="ECO:0007669"/>
    <property type="project" value="TreeGrafter"/>
</dbReference>
<dbReference type="SUPFAM" id="SSF111384">
    <property type="entry name" value="OmpH-like"/>
    <property type="match status" value="1"/>
</dbReference>
<dbReference type="InterPro" id="IPR005632">
    <property type="entry name" value="Chaperone_Skp"/>
</dbReference>
<proteinExistence type="inferred from homology"/>
<keyword evidence="5" id="KW-1185">Reference proteome</keyword>
<evidence type="ECO:0000256" key="2">
    <source>
        <dbReference type="ARBA" id="ARBA00022729"/>
    </source>
</evidence>
<dbReference type="PANTHER" id="PTHR35089">
    <property type="entry name" value="CHAPERONE PROTEIN SKP"/>
    <property type="match status" value="1"/>
</dbReference>
<dbReference type="SMART" id="SM00935">
    <property type="entry name" value="OmpH"/>
    <property type="match status" value="1"/>
</dbReference>
<gene>
    <name evidence="4" type="ORF">GK091_17145</name>
</gene>
<name>A0A6M0IL43_9BACT</name>
<dbReference type="PANTHER" id="PTHR35089:SF1">
    <property type="entry name" value="CHAPERONE PROTEIN SKP"/>
    <property type="match status" value="1"/>
</dbReference>
<dbReference type="RefSeq" id="WP_164041041.1">
    <property type="nucleotide sequence ID" value="NZ_JAAGNZ010000002.1"/>
</dbReference>
<reference evidence="4 5" key="1">
    <citation type="submission" date="2020-02" db="EMBL/GenBank/DDBJ databases">
        <title>Draft genome sequence of two Spirosoma agri KCTC 52727 and Spirosoma terrae KCTC 52035.</title>
        <authorList>
            <person name="Rojas J."/>
            <person name="Ambika Manirajan B."/>
            <person name="Ratering S."/>
            <person name="Suarez C."/>
            <person name="Schnell S."/>
        </authorList>
    </citation>
    <scope>NUCLEOTIDE SEQUENCE [LARGE SCALE GENOMIC DNA]</scope>
    <source>
        <strain evidence="4 5">KCTC 52727</strain>
    </source>
</reference>
<dbReference type="GO" id="GO:0005829">
    <property type="term" value="C:cytosol"/>
    <property type="evidence" value="ECO:0007669"/>
    <property type="project" value="TreeGrafter"/>
</dbReference>
<dbReference type="InterPro" id="IPR024930">
    <property type="entry name" value="Skp_dom_sf"/>
</dbReference>
<evidence type="ECO:0000256" key="1">
    <source>
        <dbReference type="ARBA" id="ARBA00009091"/>
    </source>
</evidence>
<dbReference type="Gene3D" id="3.30.910.20">
    <property type="entry name" value="Skp domain"/>
    <property type="match status" value="1"/>
</dbReference>
<accession>A0A6M0IL43</accession>
<organism evidence="4 5">
    <name type="scientific">Spirosoma agri</name>
    <dbReference type="NCBI Taxonomy" id="1987381"/>
    <lineage>
        <taxon>Bacteria</taxon>
        <taxon>Pseudomonadati</taxon>
        <taxon>Bacteroidota</taxon>
        <taxon>Cytophagia</taxon>
        <taxon>Cytophagales</taxon>
        <taxon>Cytophagaceae</taxon>
        <taxon>Spirosoma</taxon>
    </lineage>
</organism>
<protein>
    <submittedName>
        <fullName evidence="4">OmpH family outer membrane protein</fullName>
    </submittedName>
</protein>
<feature type="region of interest" description="Disordered" evidence="3">
    <location>
        <begin position="188"/>
        <end position="211"/>
    </location>
</feature>
<evidence type="ECO:0000313" key="5">
    <source>
        <dbReference type="Proteomes" id="UP000477386"/>
    </source>
</evidence>
<evidence type="ECO:0000256" key="3">
    <source>
        <dbReference type="SAM" id="MobiDB-lite"/>
    </source>
</evidence>
<dbReference type="AlphaFoldDB" id="A0A6M0IL43"/>
<comment type="similarity">
    <text evidence="1">Belongs to the Skp family.</text>
</comment>
<dbReference type="EMBL" id="JAAGNZ010000002">
    <property type="protein sequence ID" value="NEU68617.1"/>
    <property type="molecule type" value="Genomic_DNA"/>
</dbReference>
<dbReference type="GO" id="GO:0051082">
    <property type="term" value="F:unfolded protein binding"/>
    <property type="evidence" value="ECO:0007669"/>
    <property type="project" value="InterPro"/>
</dbReference>
<evidence type="ECO:0000313" key="4">
    <source>
        <dbReference type="EMBL" id="NEU68617.1"/>
    </source>
</evidence>
<keyword evidence="2" id="KW-0732">Signal</keyword>
<comment type="caution">
    <text evidence="4">The sequence shown here is derived from an EMBL/GenBank/DDBJ whole genome shotgun (WGS) entry which is preliminary data.</text>
</comment>